<dbReference type="Pfam" id="PF13662">
    <property type="entry name" value="Toprim_4"/>
    <property type="match status" value="1"/>
</dbReference>
<evidence type="ECO:0000259" key="2">
    <source>
        <dbReference type="PROSITE" id="PS50880"/>
    </source>
</evidence>
<gene>
    <name evidence="4" type="ORF">SO802_011919</name>
</gene>
<dbReference type="InterPro" id="IPR034154">
    <property type="entry name" value="TOPRIM_DnaG/twinkle"/>
</dbReference>
<dbReference type="Pfam" id="PF03796">
    <property type="entry name" value="DnaB_C"/>
    <property type="match status" value="1"/>
</dbReference>
<name>A0AAW2D3V0_9ROSI</name>
<accession>A0AAW2D3V0</accession>
<dbReference type="SUPFAM" id="SSF52540">
    <property type="entry name" value="P-loop containing nucleoside triphosphate hydrolases"/>
    <property type="match status" value="1"/>
</dbReference>
<feature type="region of interest" description="Disordered" evidence="1">
    <location>
        <begin position="16"/>
        <end position="71"/>
    </location>
</feature>
<keyword evidence="5" id="KW-1185">Reference proteome</keyword>
<dbReference type="Gene3D" id="3.40.50.300">
    <property type="entry name" value="P-loop containing nucleotide triphosphate hydrolases"/>
    <property type="match status" value="1"/>
</dbReference>
<organism evidence="4 5">
    <name type="scientific">Lithocarpus litseifolius</name>
    <dbReference type="NCBI Taxonomy" id="425828"/>
    <lineage>
        <taxon>Eukaryota</taxon>
        <taxon>Viridiplantae</taxon>
        <taxon>Streptophyta</taxon>
        <taxon>Embryophyta</taxon>
        <taxon>Tracheophyta</taxon>
        <taxon>Spermatophyta</taxon>
        <taxon>Magnoliopsida</taxon>
        <taxon>eudicotyledons</taxon>
        <taxon>Gunneridae</taxon>
        <taxon>Pentapetalae</taxon>
        <taxon>rosids</taxon>
        <taxon>fabids</taxon>
        <taxon>Fagales</taxon>
        <taxon>Fagaceae</taxon>
        <taxon>Lithocarpus</taxon>
    </lineage>
</organism>
<dbReference type="GO" id="GO:0006260">
    <property type="term" value="P:DNA replication"/>
    <property type="evidence" value="ECO:0007669"/>
    <property type="project" value="InterPro"/>
</dbReference>
<sequence length="754" mass="85506">MRVCLRRPLHSTLLFSSSSSSTTRTGTTSPSRRLGRVWSQRSLSHVSASASAGPTTLRPFKLPTPPGHTKSQSWMMGSKNMFKTNSFAIPFANSSHRHFFNTHTPLFSAYSSKPISKIHSLPLQTNGFSSISHANDPRPDILESPAEYRLETTKLKILKRKLEELGMDTEICVPGQYNHLLCPMCKGGDSEEKSLSLFVTEDGGAALWMCFRGKCGWRGSTRALADSRSLSGSWNPITKVKIKREITVENLQLEPLCDQIVGYFAERLISRETLQRNSVMQKSCAGDQLVIAFTYWKDGKLVSCKYRDSYKKFWQEANTEKIFYGLDDIKDKSDIIIVEGEMDKLAMEEAGFRNCVSVPDGAPAVVSTKDLPPEEKDIKYQYLWNCKEYLQKASRIVLATDGDTAGQALAEELARRLGRERCWRVKWPKKNEVDNCKDANEVLMFLGADVLKEVIDNAELFPIRGLFNFKNYFDEIDAYYNRTYGYEFGLPTGWRALNEFYNVVPGELTIVTGVPNSGKSEWIDALLCNLNETAGWKFALCSMENRVREHARKLLEKHIKKPFFDARYGGSAERMTVEELQQGKKWLSDTFHLIRCEDDSLPSIKWVLDLAKAAVLRHGVRGLVIDPYNELDHQRPVSQTETEYVSQMLTKVKRFAQHHSCHVWFVAHPRQLHHWVGGPPNMYDISGSAHFINKCDNGIVIHRNRDPAAGPVDQVQVCVRKVRNKVAGTIGDAFLLYNRVTGEFMDIDEPSGKR</sequence>
<evidence type="ECO:0000256" key="1">
    <source>
        <dbReference type="SAM" id="MobiDB-lite"/>
    </source>
</evidence>
<evidence type="ECO:0008006" key="6">
    <source>
        <dbReference type="Google" id="ProtNLM"/>
    </source>
</evidence>
<reference evidence="4 5" key="1">
    <citation type="submission" date="2024-01" db="EMBL/GenBank/DDBJ databases">
        <title>A telomere-to-telomere, gap-free genome of sweet tea (Lithocarpus litseifolius).</title>
        <authorList>
            <person name="Zhou J."/>
        </authorList>
    </citation>
    <scope>NUCLEOTIDE SEQUENCE [LARGE SCALE GENOMIC DNA]</scope>
    <source>
        <strain evidence="4">Zhou-2022a</strain>
        <tissue evidence="4">Leaf</tissue>
    </source>
</reference>
<feature type="domain" description="Toprim" evidence="2">
    <location>
        <begin position="333"/>
        <end position="451"/>
    </location>
</feature>
<dbReference type="InterPro" id="IPR006171">
    <property type="entry name" value="TOPRIM_dom"/>
</dbReference>
<dbReference type="InterPro" id="IPR007694">
    <property type="entry name" value="DNA_helicase_DnaB-like_C"/>
</dbReference>
<dbReference type="PANTHER" id="PTHR12873">
    <property type="entry name" value="T7-LIKE MITOCHONDRIAL DNA HELICASE"/>
    <property type="match status" value="1"/>
</dbReference>
<evidence type="ECO:0000313" key="4">
    <source>
        <dbReference type="EMBL" id="KAL0004358.1"/>
    </source>
</evidence>
<dbReference type="Proteomes" id="UP001459277">
    <property type="component" value="Unassembled WGS sequence"/>
</dbReference>
<feature type="domain" description="SF4 helicase" evidence="3">
    <location>
        <begin position="483"/>
        <end position="751"/>
    </location>
</feature>
<dbReference type="GO" id="GO:0003697">
    <property type="term" value="F:single-stranded DNA binding"/>
    <property type="evidence" value="ECO:0007669"/>
    <property type="project" value="InterPro"/>
</dbReference>
<dbReference type="GO" id="GO:0043139">
    <property type="term" value="F:5'-3' DNA helicase activity"/>
    <property type="evidence" value="ECO:0007669"/>
    <property type="project" value="InterPro"/>
</dbReference>
<dbReference type="Gene3D" id="3.40.1360.10">
    <property type="match status" value="1"/>
</dbReference>
<protein>
    <recommendedName>
        <fullName evidence="6">Twinkle homolog protein, chloroplastic/mitochondrial</fullName>
    </recommendedName>
</protein>
<proteinExistence type="predicted"/>
<feature type="compositionally biased region" description="Polar residues" evidence="1">
    <location>
        <begin position="39"/>
        <end position="54"/>
    </location>
</feature>
<dbReference type="CDD" id="cd01029">
    <property type="entry name" value="TOPRIM_primases"/>
    <property type="match status" value="1"/>
</dbReference>
<dbReference type="PROSITE" id="PS50880">
    <property type="entry name" value="TOPRIM"/>
    <property type="match status" value="1"/>
</dbReference>
<dbReference type="InterPro" id="IPR027032">
    <property type="entry name" value="Twinkle-like"/>
</dbReference>
<dbReference type="SMART" id="SM00493">
    <property type="entry name" value="TOPRIM"/>
    <property type="match status" value="1"/>
</dbReference>
<comment type="caution">
    <text evidence="4">The sequence shown here is derived from an EMBL/GenBank/DDBJ whole genome shotgun (WGS) entry which is preliminary data.</text>
</comment>
<dbReference type="SUPFAM" id="SSF56731">
    <property type="entry name" value="DNA primase core"/>
    <property type="match status" value="1"/>
</dbReference>
<dbReference type="AlphaFoldDB" id="A0AAW2D3V0"/>
<feature type="compositionally biased region" description="Low complexity" evidence="1">
    <location>
        <begin position="16"/>
        <end position="32"/>
    </location>
</feature>
<evidence type="ECO:0000313" key="5">
    <source>
        <dbReference type="Proteomes" id="UP001459277"/>
    </source>
</evidence>
<dbReference type="InterPro" id="IPR027417">
    <property type="entry name" value="P-loop_NTPase"/>
</dbReference>
<dbReference type="EMBL" id="JAZDWU010000004">
    <property type="protein sequence ID" value="KAL0004358.1"/>
    <property type="molecule type" value="Genomic_DNA"/>
</dbReference>
<dbReference type="PANTHER" id="PTHR12873:SF0">
    <property type="entry name" value="TWINKLE MTDNA HELICASE"/>
    <property type="match status" value="1"/>
</dbReference>
<evidence type="ECO:0000259" key="3">
    <source>
        <dbReference type="PROSITE" id="PS51199"/>
    </source>
</evidence>
<dbReference type="PROSITE" id="PS51199">
    <property type="entry name" value="SF4_HELICASE"/>
    <property type="match status" value="1"/>
</dbReference>
<dbReference type="GO" id="GO:0005524">
    <property type="term" value="F:ATP binding"/>
    <property type="evidence" value="ECO:0007669"/>
    <property type="project" value="InterPro"/>
</dbReference>